<evidence type="ECO:0000256" key="4">
    <source>
        <dbReference type="ARBA" id="ARBA00023274"/>
    </source>
</evidence>
<sequence length="201" mass="21784">MLSLKVEARTPEKKTSLVRKEGRVPAVCYGPKYPSVAFSVAQGDFAKIWKNAGESTVVVLETPSGKVNTLIHEVQLDPVKHIPMHVDFYAVEAGKEVEVHVPLVFEGVAPAVKELGGILVKVLHEIEVKATPDKLPHEIVVDVSVLTGLQDQILIKDIKLPSGVHAVTHETEVVASIAQAVEEKEEEAAPVDLSAIEVEKK</sequence>
<dbReference type="Pfam" id="PF01386">
    <property type="entry name" value="Ribosomal_L25p"/>
    <property type="match status" value="1"/>
</dbReference>
<dbReference type="PANTHER" id="PTHR33284">
    <property type="entry name" value="RIBOSOMAL PROTEIN L25/GLN-TRNA SYNTHETASE, ANTI-CODON-BINDING DOMAIN-CONTAINING PROTEIN"/>
    <property type="match status" value="1"/>
</dbReference>
<proteinExistence type="inferred from homology"/>
<dbReference type="InterPro" id="IPR001021">
    <property type="entry name" value="Ribosomal_bL25_long"/>
</dbReference>
<evidence type="ECO:0000256" key="2">
    <source>
        <dbReference type="ARBA" id="ARBA00022884"/>
    </source>
</evidence>
<evidence type="ECO:0000313" key="8">
    <source>
        <dbReference type="Proteomes" id="UP000176997"/>
    </source>
</evidence>
<reference evidence="7 8" key="1">
    <citation type="journal article" date="2016" name="Nat. Commun.">
        <title>Thousands of microbial genomes shed light on interconnected biogeochemical processes in an aquifer system.</title>
        <authorList>
            <person name="Anantharaman K."/>
            <person name="Brown C.T."/>
            <person name="Hug L.A."/>
            <person name="Sharon I."/>
            <person name="Castelle C.J."/>
            <person name="Probst A.J."/>
            <person name="Thomas B.C."/>
            <person name="Singh A."/>
            <person name="Wilkins M.J."/>
            <person name="Karaoz U."/>
            <person name="Brodie E.L."/>
            <person name="Williams K.H."/>
            <person name="Hubbard S.S."/>
            <person name="Banfield J.F."/>
        </authorList>
    </citation>
    <scope>NUCLEOTIDE SEQUENCE [LARGE SCALE GENOMIC DNA]</scope>
</reference>
<dbReference type="InterPro" id="IPR020930">
    <property type="entry name" value="Ribosomal_uL5_bac-type"/>
</dbReference>
<protein>
    <submittedName>
        <fullName evidence="7">Uncharacterized protein</fullName>
    </submittedName>
</protein>
<evidence type="ECO:0000256" key="3">
    <source>
        <dbReference type="ARBA" id="ARBA00022980"/>
    </source>
</evidence>
<dbReference type="EMBL" id="MHUS01000029">
    <property type="protein sequence ID" value="OHA80291.1"/>
    <property type="molecule type" value="Genomic_DNA"/>
</dbReference>
<accession>A0A1G2S7P9</accession>
<evidence type="ECO:0000259" key="5">
    <source>
        <dbReference type="Pfam" id="PF01386"/>
    </source>
</evidence>
<dbReference type="PANTHER" id="PTHR33284:SF1">
    <property type="entry name" value="RIBOSOMAL PROTEIN L25_GLN-TRNA SYNTHETASE, ANTI-CODON-BINDING DOMAIN-CONTAINING PROTEIN"/>
    <property type="match status" value="1"/>
</dbReference>
<dbReference type="CDD" id="cd00495">
    <property type="entry name" value="Ribosomal_L25_TL5_CTC"/>
    <property type="match status" value="1"/>
</dbReference>
<keyword evidence="4" id="KW-0687">Ribonucleoprotein</keyword>
<dbReference type="InterPro" id="IPR011035">
    <property type="entry name" value="Ribosomal_bL25/Gln-tRNA_synth"/>
</dbReference>
<keyword evidence="2" id="KW-0694">RNA-binding</keyword>
<dbReference type="NCBIfam" id="TIGR00731">
    <property type="entry name" value="bL25_bact_ctc"/>
    <property type="match status" value="1"/>
</dbReference>
<dbReference type="AlphaFoldDB" id="A0A1G2S7P9"/>
<evidence type="ECO:0000313" key="7">
    <source>
        <dbReference type="EMBL" id="OHA80291.1"/>
    </source>
</evidence>
<dbReference type="GO" id="GO:0003735">
    <property type="term" value="F:structural constituent of ribosome"/>
    <property type="evidence" value="ECO:0007669"/>
    <property type="project" value="InterPro"/>
</dbReference>
<dbReference type="InterPro" id="IPR029751">
    <property type="entry name" value="Ribosomal_L25_dom"/>
</dbReference>
<dbReference type="InterPro" id="IPR037121">
    <property type="entry name" value="Ribosomal_bL25_C"/>
</dbReference>
<dbReference type="Proteomes" id="UP000176997">
    <property type="component" value="Unassembled WGS sequence"/>
</dbReference>
<evidence type="ECO:0000259" key="6">
    <source>
        <dbReference type="Pfam" id="PF14693"/>
    </source>
</evidence>
<dbReference type="GO" id="GO:0008097">
    <property type="term" value="F:5S rRNA binding"/>
    <property type="evidence" value="ECO:0007669"/>
    <property type="project" value="InterPro"/>
</dbReference>
<dbReference type="HAMAP" id="MF_01334">
    <property type="entry name" value="Ribosomal_bL25_CTC"/>
    <property type="match status" value="1"/>
</dbReference>
<comment type="caution">
    <text evidence="7">The sequence shown here is derived from an EMBL/GenBank/DDBJ whole genome shotgun (WGS) entry which is preliminary data.</text>
</comment>
<keyword evidence="3" id="KW-0689">Ribosomal protein</keyword>
<dbReference type="GO" id="GO:0022625">
    <property type="term" value="C:cytosolic large ribosomal subunit"/>
    <property type="evidence" value="ECO:0007669"/>
    <property type="project" value="TreeGrafter"/>
</dbReference>
<evidence type="ECO:0000256" key="1">
    <source>
        <dbReference type="ARBA" id="ARBA00022730"/>
    </source>
</evidence>
<dbReference type="GO" id="GO:0006412">
    <property type="term" value="P:translation"/>
    <property type="evidence" value="ECO:0007669"/>
    <property type="project" value="InterPro"/>
</dbReference>
<dbReference type="SUPFAM" id="SSF50715">
    <property type="entry name" value="Ribosomal protein L25-like"/>
    <property type="match status" value="1"/>
</dbReference>
<feature type="domain" description="Large ribosomal subunit protein bL25 beta" evidence="6">
    <location>
        <begin position="96"/>
        <end position="179"/>
    </location>
</feature>
<name>A0A1G2S7P9_9BACT</name>
<dbReference type="Gene3D" id="2.40.240.10">
    <property type="entry name" value="Ribosomal Protein L25, Chain P"/>
    <property type="match status" value="1"/>
</dbReference>
<keyword evidence="1" id="KW-0699">rRNA-binding</keyword>
<dbReference type="Gene3D" id="2.170.120.20">
    <property type="entry name" value="Ribosomal protein L25, beta domain"/>
    <property type="match status" value="1"/>
</dbReference>
<organism evidence="7 8">
    <name type="scientific">Candidatus Yonathbacteria bacterium RIFCSPHIGHO2_01_FULL_51_10</name>
    <dbReference type="NCBI Taxonomy" id="1802723"/>
    <lineage>
        <taxon>Bacteria</taxon>
        <taxon>Candidatus Yonathiibacteriota</taxon>
    </lineage>
</organism>
<dbReference type="InterPro" id="IPR020057">
    <property type="entry name" value="Ribosomal_bL25_b-dom"/>
</dbReference>
<dbReference type="STRING" id="1802723.A2675_01310"/>
<dbReference type="InterPro" id="IPR020056">
    <property type="entry name" value="Rbsml_bL25/Gln-tRNA_synth_N"/>
</dbReference>
<dbReference type="Pfam" id="PF14693">
    <property type="entry name" value="Ribosomal_TL5_C"/>
    <property type="match status" value="1"/>
</dbReference>
<gene>
    <name evidence="7" type="ORF">A2675_01310</name>
</gene>
<feature type="non-terminal residue" evidence="7">
    <location>
        <position position="201"/>
    </location>
</feature>
<feature type="domain" description="Large ribosomal subunit protein bL25 L25" evidence="5">
    <location>
        <begin position="4"/>
        <end position="88"/>
    </location>
</feature>